<dbReference type="CDD" id="cd00609">
    <property type="entry name" value="AAT_like"/>
    <property type="match status" value="1"/>
</dbReference>
<accession>A0A9N9FZL6</accession>
<dbReference type="PANTHER" id="PTHR42790">
    <property type="entry name" value="AMINOTRANSFERASE"/>
    <property type="match status" value="1"/>
</dbReference>
<dbReference type="Gene3D" id="3.40.640.10">
    <property type="entry name" value="Type I PLP-dependent aspartate aminotransferase-like (Major domain)"/>
    <property type="match status" value="1"/>
</dbReference>
<gene>
    <name evidence="8" type="ORF">AGERDE_LOCUS7798</name>
</gene>
<feature type="domain" description="Aminotransferase class I/classII large" evidence="7">
    <location>
        <begin position="63"/>
        <end position="369"/>
    </location>
</feature>
<evidence type="ECO:0000256" key="2">
    <source>
        <dbReference type="ARBA" id="ARBA00007441"/>
    </source>
</evidence>
<organism evidence="8 9">
    <name type="scientific">Ambispora gerdemannii</name>
    <dbReference type="NCBI Taxonomy" id="144530"/>
    <lineage>
        <taxon>Eukaryota</taxon>
        <taxon>Fungi</taxon>
        <taxon>Fungi incertae sedis</taxon>
        <taxon>Mucoromycota</taxon>
        <taxon>Glomeromycotina</taxon>
        <taxon>Glomeromycetes</taxon>
        <taxon>Archaeosporales</taxon>
        <taxon>Ambisporaceae</taxon>
        <taxon>Ambispora</taxon>
    </lineage>
</organism>
<comment type="caution">
    <text evidence="8">The sequence shown here is derived from an EMBL/GenBank/DDBJ whole genome shotgun (WGS) entry which is preliminary data.</text>
</comment>
<feature type="non-terminal residue" evidence="8">
    <location>
        <position position="370"/>
    </location>
</feature>
<keyword evidence="9" id="KW-1185">Reference proteome</keyword>
<comment type="subunit">
    <text evidence="3">Homodimer.</text>
</comment>
<dbReference type="GO" id="GO:0030170">
    <property type="term" value="F:pyridoxal phosphate binding"/>
    <property type="evidence" value="ECO:0007669"/>
    <property type="project" value="InterPro"/>
</dbReference>
<name>A0A9N9FZL6_9GLOM</name>
<protein>
    <submittedName>
        <fullName evidence="8">2080_t:CDS:1</fullName>
    </submittedName>
</protein>
<dbReference type="EMBL" id="CAJVPL010001503">
    <property type="protein sequence ID" value="CAG8574289.1"/>
    <property type="molecule type" value="Genomic_DNA"/>
</dbReference>
<keyword evidence="4" id="KW-0032">Aminotransferase</keyword>
<dbReference type="Proteomes" id="UP000789831">
    <property type="component" value="Unassembled WGS sequence"/>
</dbReference>
<evidence type="ECO:0000313" key="8">
    <source>
        <dbReference type="EMBL" id="CAG8574289.1"/>
    </source>
</evidence>
<evidence type="ECO:0000256" key="1">
    <source>
        <dbReference type="ARBA" id="ARBA00001933"/>
    </source>
</evidence>
<dbReference type="OrthoDB" id="691673at2759"/>
<comment type="similarity">
    <text evidence="2">Belongs to the class-I pyridoxal-phosphate-dependent aminotransferase family.</text>
</comment>
<evidence type="ECO:0000256" key="6">
    <source>
        <dbReference type="ARBA" id="ARBA00022898"/>
    </source>
</evidence>
<dbReference type="AlphaFoldDB" id="A0A9N9FZL6"/>
<dbReference type="InterPro" id="IPR004839">
    <property type="entry name" value="Aminotransferase_I/II_large"/>
</dbReference>
<dbReference type="FunFam" id="3.40.640.10:FF:000053">
    <property type="entry name" value="Aminotransferase, class I"/>
    <property type="match status" value="1"/>
</dbReference>
<dbReference type="PANTHER" id="PTHR42790:SF19">
    <property type="entry name" value="KYNURENINE_ALPHA-AMINOADIPATE AMINOTRANSFERASE, MITOCHONDRIAL"/>
    <property type="match status" value="1"/>
</dbReference>
<keyword evidence="5" id="KW-0808">Transferase</keyword>
<reference evidence="8" key="1">
    <citation type="submission" date="2021-06" db="EMBL/GenBank/DDBJ databases">
        <authorList>
            <person name="Kallberg Y."/>
            <person name="Tangrot J."/>
            <person name="Rosling A."/>
        </authorList>
    </citation>
    <scope>NUCLEOTIDE SEQUENCE</scope>
    <source>
        <strain evidence="8">MT106</strain>
    </source>
</reference>
<evidence type="ECO:0000256" key="3">
    <source>
        <dbReference type="ARBA" id="ARBA00011738"/>
    </source>
</evidence>
<evidence type="ECO:0000256" key="5">
    <source>
        <dbReference type="ARBA" id="ARBA00022679"/>
    </source>
</evidence>
<comment type="cofactor">
    <cofactor evidence="1">
        <name>pyridoxal 5'-phosphate</name>
        <dbReference type="ChEBI" id="CHEBI:597326"/>
    </cofactor>
</comment>
<sequence>MDYTYFLSKKSLNRKPSPIRALVPLLKIPGIISLGAGNPNPETFPFSSFKICLKNGEVLDIEDKEMDEALQYGPTAGLPALIVWLREFQLAMHSPPYHDFAINIGTGSQDLLTKAFEMLIDPGDNVLIESPAYAGALSFLNSQSCTLIEIETDEQGLIPDSLSSTLSNWSSSKRYPKFIYTVPVGNNPTGGSVSIERKRTIYQIAHDFNILILEDDPYYYLQYNNPRIPSYFSLDTDGRVLRFDSMSKILSAGSRVGWVTGPAPLIGKIEIASQSTNLTPSFITQAIIYALLKNWKIPGFLIHVDKVTAFYKEKRDIFVKYADQYLRDVAQWSIPEAGMFVWIKLKGIEDSNELITKHAIEKKILAIPGE</sequence>
<dbReference type="Pfam" id="PF00155">
    <property type="entry name" value="Aminotran_1_2"/>
    <property type="match status" value="1"/>
</dbReference>
<dbReference type="GO" id="GO:1901605">
    <property type="term" value="P:alpha-amino acid metabolic process"/>
    <property type="evidence" value="ECO:0007669"/>
    <property type="project" value="TreeGrafter"/>
</dbReference>
<keyword evidence="6" id="KW-0663">Pyridoxal phosphate</keyword>
<dbReference type="InterPro" id="IPR015421">
    <property type="entry name" value="PyrdxlP-dep_Trfase_major"/>
</dbReference>
<evidence type="ECO:0000256" key="4">
    <source>
        <dbReference type="ARBA" id="ARBA00022576"/>
    </source>
</evidence>
<proteinExistence type="inferred from homology"/>
<dbReference type="InterPro" id="IPR050859">
    <property type="entry name" value="Class-I_PLP-dep_aminotransf"/>
</dbReference>
<dbReference type="GO" id="GO:0008483">
    <property type="term" value="F:transaminase activity"/>
    <property type="evidence" value="ECO:0007669"/>
    <property type="project" value="UniProtKB-KW"/>
</dbReference>
<evidence type="ECO:0000259" key="7">
    <source>
        <dbReference type="Pfam" id="PF00155"/>
    </source>
</evidence>
<evidence type="ECO:0000313" key="9">
    <source>
        <dbReference type="Proteomes" id="UP000789831"/>
    </source>
</evidence>
<dbReference type="InterPro" id="IPR015424">
    <property type="entry name" value="PyrdxlP-dep_Trfase"/>
</dbReference>
<dbReference type="SUPFAM" id="SSF53383">
    <property type="entry name" value="PLP-dependent transferases"/>
    <property type="match status" value="1"/>
</dbReference>